<accession>A0AC35FTW0</accession>
<evidence type="ECO:0000313" key="1">
    <source>
        <dbReference type="Proteomes" id="UP000887580"/>
    </source>
</evidence>
<organism evidence="1 2">
    <name type="scientific">Panagrolaimus sp. PS1159</name>
    <dbReference type="NCBI Taxonomy" id="55785"/>
    <lineage>
        <taxon>Eukaryota</taxon>
        <taxon>Metazoa</taxon>
        <taxon>Ecdysozoa</taxon>
        <taxon>Nematoda</taxon>
        <taxon>Chromadorea</taxon>
        <taxon>Rhabditida</taxon>
        <taxon>Tylenchina</taxon>
        <taxon>Panagrolaimomorpha</taxon>
        <taxon>Panagrolaimoidea</taxon>
        <taxon>Panagrolaimidae</taxon>
        <taxon>Panagrolaimus</taxon>
    </lineage>
</organism>
<proteinExistence type="predicted"/>
<dbReference type="WBParaSite" id="PS1159_v2.g20297.t1">
    <property type="protein sequence ID" value="PS1159_v2.g20297.t1"/>
    <property type="gene ID" value="PS1159_v2.g20297"/>
</dbReference>
<sequence>MKKIFAKITELCRNKRKCRIIVKSNFFENDPCPSTSKYLQISYKCKPISFEDQNFCEGSQMQLSCKQNKRLSIYSANYGRIANGQMMQCPNNPKFIDSQPVYQGLFIQ</sequence>
<name>A0AC35FTW0_9BILA</name>
<protein>
    <submittedName>
        <fullName evidence="2">SUEL-type lectin domain-containing protein</fullName>
    </submittedName>
</protein>
<evidence type="ECO:0000313" key="2">
    <source>
        <dbReference type="WBParaSite" id="PS1159_v2.g20297.t1"/>
    </source>
</evidence>
<reference evidence="2" key="1">
    <citation type="submission" date="2022-11" db="UniProtKB">
        <authorList>
            <consortium name="WormBaseParasite"/>
        </authorList>
    </citation>
    <scope>IDENTIFICATION</scope>
</reference>
<dbReference type="Proteomes" id="UP000887580">
    <property type="component" value="Unplaced"/>
</dbReference>